<evidence type="ECO:0000313" key="3">
    <source>
        <dbReference type="Proteomes" id="UP000326837"/>
    </source>
</evidence>
<evidence type="ECO:0000313" key="2">
    <source>
        <dbReference type="EMBL" id="BBO32707.1"/>
    </source>
</evidence>
<dbReference type="EMBL" id="AP021861">
    <property type="protein sequence ID" value="BBO32707.1"/>
    <property type="molecule type" value="Genomic_DNA"/>
</dbReference>
<name>A0A5K7X9Z0_9BACT</name>
<proteinExistence type="predicted"/>
<dbReference type="InterPro" id="IPR011453">
    <property type="entry name" value="DUF1559"/>
</dbReference>
<evidence type="ECO:0000259" key="1">
    <source>
        <dbReference type="Pfam" id="PF07596"/>
    </source>
</evidence>
<dbReference type="KEGG" id="lpav:PLANPX_2319"/>
<dbReference type="AlphaFoldDB" id="A0A5K7X9Z0"/>
<sequence length="233" mass="25636">MLLTTTAVAFIVFGFHSVWVSGRLRATSNHITNSMKQIGLGLSNYADTQDTGVANHSVDDAGAPLNSWRWLITPFVAQLDSNMDWSYHESWQSPANRDLREMHFDVYCLAPSTSDCNTNIFAIVGDDTAISPNPAAHWSELPADVLILMEVANSGKNWMEPGDYDVDELLAQSGRLGSSVKGLLNDRIHVMFADGQVWAISSDAPMTVLHPFLTITGAKNADRNELLSAWRVN</sequence>
<dbReference type="Proteomes" id="UP000326837">
    <property type="component" value="Chromosome"/>
</dbReference>
<gene>
    <name evidence="2" type="ORF">PLANPX_2319</name>
</gene>
<dbReference type="Pfam" id="PF07596">
    <property type="entry name" value="SBP_bac_10"/>
    <property type="match status" value="1"/>
</dbReference>
<reference evidence="3" key="1">
    <citation type="submission" date="2019-10" db="EMBL/GenBank/DDBJ databases">
        <title>Lacipirellula parvula gen. nov., sp. nov., representing a lineage of planctomycetes widespread in freshwater anoxic habitats, and description of the family Lacipirellulaceae.</title>
        <authorList>
            <person name="Dedysh S.N."/>
            <person name="Kulichevskaya I.S."/>
            <person name="Beletsky A.V."/>
            <person name="Rakitin A.L."/>
            <person name="Mardanov A.V."/>
            <person name="Ivanova A.A."/>
            <person name="Saltykova V.X."/>
            <person name="Rijpstra W.I.C."/>
            <person name="Sinninghe Damste J.S."/>
            <person name="Ravin N.V."/>
        </authorList>
    </citation>
    <scope>NUCLEOTIDE SEQUENCE [LARGE SCALE GENOMIC DNA]</scope>
    <source>
        <strain evidence="3">PX69</strain>
    </source>
</reference>
<dbReference type="RefSeq" id="WP_172991965.1">
    <property type="nucleotide sequence ID" value="NZ_AP021861.1"/>
</dbReference>
<feature type="domain" description="DUF1559" evidence="1">
    <location>
        <begin position="33"/>
        <end position="114"/>
    </location>
</feature>
<organism evidence="2 3">
    <name type="scientific">Lacipirellula parvula</name>
    <dbReference type="NCBI Taxonomy" id="2650471"/>
    <lineage>
        <taxon>Bacteria</taxon>
        <taxon>Pseudomonadati</taxon>
        <taxon>Planctomycetota</taxon>
        <taxon>Planctomycetia</taxon>
        <taxon>Pirellulales</taxon>
        <taxon>Lacipirellulaceae</taxon>
        <taxon>Lacipirellula</taxon>
    </lineage>
</organism>
<keyword evidence="3" id="KW-1185">Reference proteome</keyword>
<accession>A0A5K7X9Z0</accession>
<protein>
    <recommendedName>
        <fullName evidence="1">DUF1559 domain-containing protein</fullName>
    </recommendedName>
</protein>